<keyword evidence="3" id="KW-1185">Reference proteome</keyword>
<evidence type="ECO:0000256" key="1">
    <source>
        <dbReference type="SAM" id="Phobius"/>
    </source>
</evidence>
<dbReference type="RefSeq" id="WP_160681868.1">
    <property type="nucleotide sequence ID" value="NZ_WTYW01000001.1"/>
</dbReference>
<sequence>MAAKAEIRQRHDGRISRAAVWTKRALLGLALLVGLYFLTAWVGSSIPRNPGWTEPEDGITILVETNGVHTGIVMPIVSEVNDWGEFFPSARQPTPSGELPTHIAVGWGERDVFLNVATWGDLDLLRALRVVTIGGDTLLRVSHYVRPAPGENHRPLRLRPWEYERLVAAVEASLPPTTDPAMRRSYASYQPGDIHFDALGRYNPISTCNSWTGNVLAAAGVEMGWWTPFSGSVMKWVPSPAERNEAP</sequence>
<organism evidence="2 3">
    <name type="scientific">Parapontixanthobacter aurantiacus</name>
    <dbReference type="NCBI Taxonomy" id="1463599"/>
    <lineage>
        <taxon>Bacteria</taxon>
        <taxon>Pseudomonadati</taxon>
        <taxon>Pseudomonadota</taxon>
        <taxon>Alphaproteobacteria</taxon>
        <taxon>Sphingomonadales</taxon>
        <taxon>Erythrobacteraceae</taxon>
        <taxon>Parapontixanthobacter</taxon>
    </lineage>
</organism>
<evidence type="ECO:0000313" key="2">
    <source>
        <dbReference type="EMBL" id="MXO85464.1"/>
    </source>
</evidence>
<proteinExistence type="predicted"/>
<feature type="transmembrane region" description="Helical" evidence="1">
    <location>
        <begin position="21"/>
        <end position="42"/>
    </location>
</feature>
<dbReference type="EMBL" id="WTYW01000001">
    <property type="protein sequence ID" value="MXO85464.1"/>
    <property type="molecule type" value="Genomic_DNA"/>
</dbReference>
<protein>
    <submittedName>
        <fullName evidence="2">DUF2459 domain-containing protein</fullName>
    </submittedName>
</protein>
<reference evidence="2 3" key="1">
    <citation type="submission" date="2019-12" db="EMBL/GenBank/DDBJ databases">
        <title>Genomic-based taxomic classification of the family Erythrobacteraceae.</title>
        <authorList>
            <person name="Xu L."/>
        </authorList>
    </citation>
    <scope>NUCLEOTIDE SEQUENCE [LARGE SCALE GENOMIC DNA]</scope>
    <source>
        <strain evidence="2 3">MCCC 1A09962</strain>
    </source>
</reference>
<keyword evidence="1" id="KW-0812">Transmembrane</keyword>
<dbReference type="Proteomes" id="UP000433104">
    <property type="component" value="Unassembled WGS sequence"/>
</dbReference>
<evidence type="ECO:0000313" key="3">
    <source>
        <dbReference type="Proteomes" id="UP000433104"/>
    </source>
</evidence>
<accession>A0A844ZD42</accession>
<dbReference type="InterPro" id="IPR011727">
    <property type="entry name" value="CHP02117"/>
</dbReference>
<keyword evidence="1" id="KW-1133">Transmembrane helix</keyword>
<keyword evidence="1" id="KW-0472">Membrane</keyword>
<dbReference type="OrthoDB" id="211174at2"/>
<dbReference type="AlphaFoldDB" id="A0A844ZD42"/>
<gene>
    <name evidence="2" type="ORF">GRI38_05415</name>
</gene>
<comment type="caution">
    <text evidence="2">The sequence shown here is derived from an EMBL/GenBank/DDBJ whole genome shotgun (WGS) entry which is preliminary data.</text>
</comment>
<dbReference type="Pfam" id="PF09601">
    <property type="entry name" value="DUF2459"/>
    <property type="match status" value="1"/>
</dbReference>
<name>A0A844ZD42_9SPHN</name>